<feature type="region of interest" description="Disordered" evidence="1">
    <location>
        <begin position="194"/>
        <end position="229"/>
    </location>
</feature>
<evidence type="ECO:0000313" key="2">
    <source>
        <dbReference type="EMBL" id="EJD34164.1"/>
    </source>
</evidence>
<feature type="region of interest" description="Disordered" evidence="1">
    <location>
        <begin position="104"/>
        <end position="124"/>
    </location>
</feature>
<dbReference type="EMBL" id="JH687990">
    <property type="protein sequence ID" value="EJD34164.1"/>
    <property type="molecule type" value="Genomic_DNA"/>
</dbReference>
<reference evidence="3" key="1">
    <citation type="journal article" date="2012" name="Science">
        <title>The Paleozoic origin of enzymatic lignin decomposition reconstructed from 31 fungal genomes.</title>
        <authorList>
            <person name="Floudas D."/>
            <person name="Binder M."/>
            <person name="Riley R."/>
            <person name="Barry K."/>
            <person name="Blanchette R.A."/>
            <person name="Henrissat B."/>
            <person name="Martinez A.T."/>
            <person name="Otillar R."/>
            <person name="Spatafora J.W."/>
            <person name="Yadav J.S."/>
            <person name="Aerts A."/>
            <person name="Benoit I."/>
            <person name="Boyd A."/>
            <person name="Carlson A."/>
            <person name="Copeland A."/>
            <person name="Coutinho P.M."/>
            <person name="de Vries R.P."/>
            <person name="Ferreira P."/>
            <person name="Findley K."/>
            <person name="Foster B."/>
            <person name="Gaskell J."/>
            <person name="Glotzer D."/>
            <person name="Gorecki P."/>
            <person name="Heitman J."/>
            <person name="Hesse C."/>
            <person name="Hori C."/>
            <person name="Igarashi K."/>
            <person name="Jurgens J.A."/>
            <person name="Kallen N."/>
            <person name="Kersten P."/>
            <person name="Kohler A."/>
            <person name="Kuees U."/>
            <person name="Kumar T.K.A."/>
            <person name="Kuo A."/>
            <person name="LaButti K."/>
            <person name="Larrondo L.F."/>
            <person name="Lindquist E."/>
            <person name="Ling A."/>
            <person name="Lombard V."/>
            <person name="Lucas S."/>
            <person name="Lundell T."/>
            <person name="Martin R."/>
            <person name="McLaughlin D.J."/>
            <person name="Morgenstern I."/>
            <person name="Morin E."/>
            <person name="Murat C."/>
            <person name="Nagy L.G."/>
            <person name="Nolan M."/>
            <person name="Ohm R.A."/>
            <person name="Patyshakuliyeva A."/>
            <person name="Rokas A."/>
            <person name="Ruiz-Duenas F.J."/>
            <person name="Sabat G."/>
            <person name="Salamov A."/>
            <person name="Samejima M."/>
            <person name="Schmutz J."/>
            <person name="Slot J.C."/>
            <person name="St John F."/>
            <person name="Stenlid J."/>
            <person name="Sun H."/>
            <person name="Sun S."/>
            <person name="Syed K."/>
            <person name="Tsang A."/>
            <person name="Wiebenga A."/>
            <person name="Young D."/>
            <person name="Pisabarro A."/>
            <person name="Eastwood D.C."/>
            <person name="Martin F."/>
            <person name="Cullen D."/>
            <person name="Grigoriev I.V."/>
            <person name="Hibbett D.S."/>
        </authorList>
    </citation>
    <scope>NUCLEOTIDE SEQUENCE [LARGE SCALE GENOMIC DNA]</scope>
    <source>
        <strain evidence="3">TFB10046</strain>
    </source>
</reference>
<organism evidence="2 3">
    <name type="scientific">Auricularia subglabra (strain TFB-10046 / SS5)</name>
    <name type="common">White-rot fungus</name>
    <name type="synonym">Auricularia delicata (strain TFB10046)</name>
    <dbReference type="NCBI Taxonomy" id="717982"/>
    <lineage>
        <taxon>Eukaryota</taxon>
        <taxon>Fungi</taxon>
        <taxon>Dikarya</taxon>
        <taxon>Basidiomycota</taxon>
        <taxon>Agaricomycotina</taxon>
        <taxon>Agaricomycetes</taxon>
        <taxon>Auriculariales</taxon>
        <taxon>Auriculariaceae</taxon>
        <taxon>Auricularia</taxon>
    </lineage>
</organism>
<dbReference type="AlphaFoldDB" id="J0LCD6"/>
<name>J0LCD6_AURST</name>
<dbReference type="Proteomes" id="UP000006514">
    <property type="component" value="Unassembled WGS sequence"/>
</dbReference>
<dbReference type="KEGG" id="adl:AURDEDRAFT_176788"/>
<evidence type="ECO:0000256" key="1">
    <source>
        <dbReference type="SAM" id="MobiDB-lite"/>
    </source>
</evidence>
<accession>J0LCD6</accession>
<feature type="compositionally biased region" description="Acidic residues" evidence="1">
    <location>
        <begin position="196"/>
        <end position="214"/>
    </location>
</feature>
<proteinExistence type="predicted"/>
<sequence>MSSAIHAYAATSDTAHGRTLYVLLVRPADAGSVRGLLGMVGFECVAGPNDLRRRNQRAILVSANMATQAGTHEPIVSKWGVYMQHEIIIVQTYLAMKSVGDAADGEHSSVSGRRGRGGGHAHVSNHGLRKWLEEELSQTSPPQAASITTYEAAGRTITEVVATPSISTSYERIARYAETIDDDSDDMPDLVYPSDTDSEVSSDDDMPPLIDDDLPPLIGDYSDSESGDDMMAVIDPSDRELDDIMSLMEVNDWEDEF</sequence>
<evidence type="ECO:0000313" key="3">
    <source>
        <dbReference type="Proteomes" id="UP000006514"/>
    </source>
</evidence>
<keyword evidence="3" id="KW-1185">Reference proteome</keyword>
<dbReference type="InParanoid" id="J0LCD6"/>
<protein>
    <submittedName>
        <fullName evidence="2">Uncharacterized protein</fullName>
    </submittedName>
</protein>
<gene>
    <name evidence="2" type="ORF">AURDEDRAFT_176788</name>
</gene>